<dbReference type="Pfam" id="PF13432">
    <property type="entry name" value="TPR_16"/>
    <property type="match status" value="3"/>
</dbReference>
<dbReference type="PROSITE" id="PS50005">
    <property type="entry name" value="TPR"/>
    <property type="match status" value="10"/>
</dbReference>
<dbReference type="SMART" id="SM00028">
    <property type="entry name" value="TPR"/>
    <property type="match status" value="11"/>
</dbReference>
<dbReference type="EMBL" id="FOQU01000001">
    <property type="protein sequence ID" value="SFH85706.1"/>
    <property type="molecule type" value="Genomic_DNA"/>
</dbReference>
<dbReference type="Pfam" id="PF07719">
    <property type="entry name" value="TPR_2"/>
    <property type="match status" value="1"/>
</dbReference>
<organism evidence="4 5">
    <name type="scientific">Paraburkholderia megapolitana</name>
    <dbReference type="NCBI Taxonomy" id="420953"/>
    <lineage>
        <taxon>Bacteria</taxon>
        <taxon>Pseudomonadati</taxon>
        <taxon>Pseudomonadota</taxon>
        <taxon>Betaproteobacteria</taxon>
        <taxon>Burkholderiales</taxon>
        <taxon>Burkholderiaceae</taxon>
        <taxon>Paraburkholderia</taxon>
    </lineage>
</organism>
<dbReference type="Pfam" id="PF01075">
    <property type="entry name" value="Glyco_transf_9"/>
    <property type="match status" value="1"/>
</dbReference>
<protein>
    <submittedName>
        <fullName evidence="4">Tetratricopeptide (TPR) repeat</fullName>
    </submittedName>
</protein>
<dbReference type="InterPro" id="IPR050498">
    <property type="entry name" value="Ycf3"/>
</dbReference>
<dbReference type="Proteomes" id="UP000199548">
    <property type="component" value="Unassembled WGS sequence"/>
</dbReference>
<proteinExistence type="predicted"/>
<evidence type="ECO:0000256" key="3">
    <source>
        <dbReference type="PROSITE-ProRule" id="PRU00339"/>
    </source>
</evidence>
<evidence type="ECO:0000313" key="4">
    <source>
        <dbReference type="EMBL" id="SFH85706.1"/>
    </source>
</evidence>
<dbReference type="InterPro" id="IPR013105">
    <property type="entry name" value="TPR_2"/>
</dbReference>
<keyword evidence="2 3" id="KW-0802">TPR repeat</keyword>
<feature type="repeat" description="TPR" evidence="3">
    <location>
        <begin position="159"/>
        <end position="192"/>
    </location>
</feature>
<dbReference type="OrthoDB" id="9814129at2"/>
<dbReference type="PANTHER" id="PTHR44858:SF1">
    <property type="entry name" value="UDP-N-ACETYLGLUCOSAMINE--PEPTIDE N-ACETYLGLUCOSAMINYLTRANSFERASE SPINDLY-RELATED"/>
    <property type="match status" value="1"/>
</dbReference>
<reference evidence="4 5" key="1">
    <citation type="submission" date="2016-10" db="EMBL/GenBank/DDBJ databases">
        <authorList>
            <person name="de Groot N.N."/>
        </authorList>
    </citation>
    <scope>NUCLEOTIDE SEQUENCE [LARGE SCALE GENOMIC DNA]</scope>
    <source>
        <strain evidence="4 5">LMG 23650</strain>
    </source>
</reference>
<dbReference type="Pfam" id="PF13414">
    <property type="entry name" value="TPR_11"/>
    <property type="match status" value="1"/>
</dbReference>
<feature type="repeat" description="TPR" evidence="3">
    <location>
        <begin position="397"/>
        <end position="430"/>
    </location>
</feature>
<evidence type="ECO:0000256" key="2">
    <source>
        <dbReference type="ARBA" id="ARBA00022803"/>
    </source>
</evidence>
<dbReference type="InterPro" id="IPR002201">
    <property type="entry name" value="Glyco_trans_9"/>
</dbReference>
<evidence type="ECO:0000313" key="5">
    <source>
        <dbReference type="Proteomes" id="UP000199548"/>
    </source>
</evidence>
<evidence type="ECO:0000256" key="1">
    <source>
        <dbReference type="ARBA" id="ARBA00022737"/>
    </source>
</evidence>
<feature type="repeat" description="TPR" evidence="3">
    <location>
        <begin position="227"/>
        <end position="260"/>
    </location>
</feature>
<gene>
    <name evidence="4" type="ORF">SAMN05192543_101288</name>
</gene>
<keyword evidence="1" id="KW-0677">Repeat</keyword>
<feature type="repeat" description="TPR" evidence="3">
    <location>
        <begin position="261"/>
        <end position="294"/>
    </location>
</feature>
<dbReference type="InterPro" id="IPR011990">
    <property type="entry name" value="TPR-like_helical_dom_sf"/>
</dbReference>
<accession>A0A1I3DGC8</accession>
<dbReference type="AlphaFoldDB" id="A0A1I3DGC8"/>
<feature type="repeat" description="TPR" evidence="3">
    <location>
        <begin position="91"/>
        <end position="124"/>
    </location>
</feature>
<dbReference type="STRING" id="420953.SAMN05192543_101288"/>
<feature type="repeat" description="TPR" evidence="3">
    <location>
        <begin position="125"/>
        <end position="158"/>
    </location>
</feature>
<dbReference type="SUPFAM" id="SSF48452">
    <property type="entry name" value="TPR-like"/>
    <property type="match status" value="2"/>
</dbReference>
<feature type="repeat" description="TPR" evidence="3">
    <location>
        <begin position="329"/>
        <end position="362"/>
    </location>
</feature>
<dbReference type="PANTHER" id="PTHR44858">
    <property type="entry name" value="TETRATRICOPEPTIDE REPEAT PROTEIN 6"/>
    <property type="match status" value="1"/>
</dbReference>
<name>A0A1I3DGC8_9BURK</name>
<sequence length="740" mass="82616">MEVEYPQDASAGATVTAAAVRQRSAAKLSRARDWHGAGRFDDAAREYEAVLADEPEHAQALHLYGVLQYQRGAATEAESFLRRSISVEPHPRAHSDLGAILADSGRTDEALMQFNAALRIDSRDVQTLVRQGNALLGLRRYGPALEVFDRALAVSPLVLDALCNRGSALRALGRLQDAVDTYERALMVDPRSFESWFNRGLVLRDLQRPLEALQCFERAIEIKPGIAAMLSARGQTLVDLGRLGEALTAFNETIAIQPDMVEAIYNSAVALERLGRVEEAIGRCERVLALEPQHAPALACRGNALLQLKRYEAALASYELALAIKPDASEFLCNQGTALRYLRRYEEALASYDAALAHNPRFAEAWTNRSSVLQDLHRYDEAMTSLDRAMEIRPEHATNWFNRGNVYYELGRTDAALAAYDRATELDADYADVHFARGSLYLLQGDFAKGWAEYEWRLRDPSLARYYRPFVQPLWRGSESLDGKTILIHAEQGFGDTLQFCRYAPQLAALGAQVVLEVPPSLRTLMASLQGPTQVLARGEPLPAFDYQCPLLSLPFALHTDMASIPQQTPYLHADPQRVREWAERLGDKRRPRVGIAWSGNPEHRNDHNRSIDPTLLAPLLELGIEWISLQKVVREQDEAFLGDARIQRFDDELGDFADTAALMQSLDLVIAVDTAVAHLAGALGRPVWVLLPNPPEWRWLLERDDSPWYPGARLFRQSVQGDWTSVVEAVRADLGLLGR</sequence>
<feature type="repeat" description="TPR" evidence="3">
    <location>
        <begin position="363"/>
        <end position="396"/>
    </location>
</feature>
<dbReference type="RefSeq" id="WP_091006595.1">
    <property type="nucleotide sequence ID" value="NZ_CP041743.1"/>
</dbReference>
<feature type="repeat" description="TPR" evidence="3">
    <location>
        <begin position="295"/>
        <end position="328"/>
    </location>
</feature>
<dbReference type="Gene3D" id="3.40.50.2000">
    <property type="entry name" value="Glycogen Phosphorylase B"/>
    <property type="match status" value="1"/>
</dbReference>
<dbReference type="SUPFAM" id="SSF53756">
    <property type="entry name" value="UDP-Glycosyltransferase/glycogen phosphorylase"/>
    <property type="match status" value="1"/>
</dbReference>
<dbReference type="Pfam" id="PF14559">
    <property type="entry name" value="TPR_19"/>
    <property type="match status" value="1"/>
</dbReference>
<dbReference type="Gene3D" id="1.25.40.10">
    <property type="entry name" value="Tetratricopeptide repeat domain"/>
    <property type="match status" value="5"/>
</dbReference>
<dbReference type="InterPro" id="IPR019734">
    <property type="entry name" value="TPR_rpt"/>
</dbReference>
<keyword evidence="5" id="KW-1185">Reference proteome</keyword>
<dbReference type="PROSITE" id="PS50293">
    <property type="entry name" value="TPR_REGION"/>
    <property type="match status" value="3"/>
</dbReference>
<dbReference type="GO" id="GO:0016757">
    <property type="term" value="F:glycosyltransferase activity"/>
    <property type="evidence" value="ECO:0007669"/>
    <property type="project" value="InterPro"/>
</dbReference>
<feature type="repeat" description="TPR" evidence="3">
    <location>
        <begin position="193"/>
        <end position="226"/>
    </location>
</feature>